<dbReference type="KEGG" id="tml:GSTUM_00003278001"/>
<dbReference type="Pfam" id="PF02182">
    <property type="entry name" value="SAD_SRA"/>
    <property type="match status" value="1"/>
</dbReference>
<feature type="compositionally biased region" description="Polar residues" evidence="3">
    <location>
        <begin position="392"/>
        <end position="407"/>
    </location>
</feature>
<dbReference type="OMA" id="WFETRME"/>
<feature type="compositionally biased region" description="Low complexity" evidence="3">
    <location>
        <begin position="380"/>
        <end position="391"/>
    </location>
</feature>
<dbReference type="HOGENOM" id="CLU_033265_0_0_1"/>
<evidence type="ECO:0000256" key="2">
    <source>
        <dbReference type="PROSITE-ProRule" id="PRU00358"/>
    </source>
</evidence>
<evidence type="ECO:0000259" key="4">
    <source>
        <dbReference type="PROSITE" id="PS51015"/>
    </source>
</evidence>
<dbReference type="InterPro" id="IPR045134">
    <property type="entry name" value="UHRF1/2-like"/>
</dbReference>
<feature type="compositionally biased region" description="Basic and acidic residues" evidence="3">
    <location>
        <begin position="66"/>
        <end position="75"/>
    </location>
</feature>
<dbReference type="SMART" id="SM00466">
    <property type="entry name" value="SRA"/>
    <property type="match status" value="1"/>
</dbReference>
<evidence type="ECO:0000313" key="5">
    <source>
        <dbReference type="EMBL" id="CAZ81145.1"/>
    </source>
</evidence>
<dbReference type="SUPFAM" id="SSF88697">
    <property type="entry name" value="PUA domain-like"/>
    <property type="match status" value="1"/>
</dbReference>
<feature type="compositionally biased region" description="Basic and acidic residues" evidence="3">
    <location>
        <begin position="43"/>
        <end position="52"/>
    </location>
</feature>
<dbReference type="InParanoid" id="D5G9F2"/>
<dbReference type="GO" id="GO:0061630">
    <property type="term" value="F:ubiquitin protein ligase activity"/>
    <property type="evidence" value="ECO:0007669"/>
    <property type="project" value="TreeGrafter"/>
</dbReference>
<feature type="region of interest" description="Disordered" evidence="3">
    <location>
        <begin position="310"/>
        <end position="466"/>
    </location>
</feature>
<dbReference type="AlphaFoldDB" id="D5G9F2"/>
<dbReference type="InterPro" id="IPR036987">
    <property type="entry name" value="SRA-YDG_sf"/>
</dbReference>
<feature type="region of interest" description="Disordered" evidence="3">
    <location>
        <begin position="29"/>
        <end position="127"/>
    </location>
</feature>
<gene>
    <name evidence="5" type="ORF">GSTUM_00003278001</name>
</gene>
<dbReference type="GO" id="GO:0044027">
    <property type="term" value="P:negative regulation of gene expression via chromosomal CpG island methylation"/>
    <property type="evidence" value="ECO:0007669"/>
    <property type="project" value="TreeGrafter"/>
</dbReference>
<dbReference type="EMBL" id="FN430060">
    <property type="protein sequence ID" value="CAZ81145.1"/>
    <property type="molecule type" value="Genomic_DNA"/>
</dbReference>
<feature type="domain" description="YDG" evidence="4">
    <location>
        <begin position="155"/>
        <end position="305"/>
    </location>
</feature>
<dbReference type="STRING" id="656061.D5G9F2"/>
<protein>
    <submittedName>
        <fullName evidence="5">(Perigord truffle) hypothetical protein</fullName>
    </submittedName>
</protein>
<dbReference type="GO" id="GO:0005634">
    <property type="term" value="C:nucleus"/>
    <property type="evidence" value="ECO:0007669"/>
    <property type="project" value="UniProtKB-SubCell"/>
</dbReference>
<feature type="compositionally biased region" description="Acidic residues" evidence="3">
    <location>
        <begin position="322"/>
        <end position="338"/>
    </location>
</feature>
<sequence length="466" mass="50876">MSELTEFDKQRAANIARNQAILASLGLEVNAAPKPPNKRVKVKREGPIEGVRKSARVASAPKRKYRESNDRSEKENDSDDGFTDESESDADFYSDDSQPPSQLGKRRRGGYAPGHDGPVLPGDGEGLRRRVVNGRNVQHIDPEKRAVRPDPKVFGPIRGIKVGHWWPSRLACSADAVHPPTVGGIYGGTTTGAYSVAVSGGYEDDVDEGFRFTFTGSGGRDLKGTASNPKNLRTAPQSSDQTLTGFNLALKVSCDTGNPVRVIRGFKATLGPEEGYRYDGLYKVLKAWQETGLSGFKVWKYAFKRIDGQAPLDTSIGKPDDFGDEDDYNIKDETEENPGQEPPEPGTGKAEWLEEEAEDRPKRTRRSTRKSYREIGGEATSTSTPSGPTTPASKLSDNAETSVTSDDSYTKMEPVVLISRKTGARASSKNKYQPLVSEYFSPKGDDSGVTSVSRRSSRRVSKKGEM</sequence>
<keyword evidence="6" id="KW-1185">Reference proteome</keyword>
<evidence type="ECO:0000256" key="1">
    <source>
        <dbReference type="ARBA" id="ARBA00023242"/>
    </source>
</evidence>
<feature type="compositionally biased region" description="Basic residues" evidence="3">
    <location>
        <begin position="455"/>
        <end position="466"/>
    </location>
</feature>
<proteinExistence type="predicted"/>
<keyword evidence="1 2" id="KW-0539">Nucleus</keyword>
<dbReference type="RefSeq" id="XP_002836954.1">
    <property type="nucleotide sequence ID" value="XM_002836908.1"/>
</dbReference>
<dbReference type="GeneID" id="9182895"/>
<comment type="subcellular location">
    <subcellularLocation>
        <location evidence="2">Nucleus</location>
    </subcellularLocation>
</comment>
<evidence type="ECO:0000256" key="3">
    <source>
        <dbReference type="SAM" id="MobiDB-lite"/>
    </source>
</evidence>
<organism evidence="5 6">
    <name type="scientific">Tuber melanosporum (strain Mel28)</name>
    <name type="common">Perigord black truffle</name>
    <dbReference type="NCBI Taxonomy" id="656061"/>
    <lineage>
        <taxon>Eukaryota</taxon>
        <taxon>Fungi</taxon>
        <taxon>Dikarya</taxon>
        <taxon>Ascomycota</taxon>
        <taxon>Pezizomycotina</taxon>
        <taxon>Pezizomycetes</taxon>
        <taxon>Pezizales</taxon>
        <taxon>Tuberaceae</taxon>
        <taxon>Tuber</taxon>
    </lineage>
</organism>
<dbReference type="PANTHER" id="PTHR14140">
    <property type="entry name" value="E3 UBIQUITIN-PROTEIN LIGASE UHRF-RELATED"/>
    <property type="match status" value="1"/>
</dbReference>
<dbReference type="PROSITE" id="PS51015">
    <property type="entry name" value="YDG"/>
    <property type="match status" value="1"/>
</dbReference>
<feature type="compositionally biased region" description="Acidic residues" evidence="3">
    <location>
        <begin position="76"/>
        <end position="94"/>
    </location>
</feature>
<dbReference type="InterPro" id="IPR015947">
    <property type="entry name" value="PUA-like_sf"/>
</dbReference>
<dbReference type="GO" id="GO:0016567">
    <property type="term" value="P:protein ubiquitination"/>
    <property type="evidence" value="ECO:0007669"/>
    <property type="project" value="TreeGrafter"/>
</dbReference>
<dbReference type="Proteomes" id="UP000006911">
    <property type="component" value="Unassembled WGS sequence"/>
</dbReference>
<dbReference type="Gene3D" id="2.30.280.10">
    <property type="entry name" value="SRA-YDG"/>
    <property type="match status" value="1"/>
</dbReference>
<dbReference type="PANTHER" id="PTHR14140:SF27">
    <property type="entry name" value="OS04G0289800 PROTEIN"/>
    <property type="match status" value="1"/>
</dbReference>
<dbReference type="eggNOG" id="ENOG502QRDQ">
    <property type="taxonomic scope" value="Eukaryota"/>
</dbReference>
<evidence type="ECO:0000313" key="6">
    <source>
        <dbReference type="Proteomes" id="UP000006911"/>
    </source>
</evidence>
<dbReference type="InterPro" id="IPR003105">
    <property type="entry name" value="SRA_YDG"/>
</dbReference>
<reference evidence="5 6" key="1">
    <citation type="journal article" date="2010" name="Nature">
        <title>Perigord black truffle genome uncovers evolutionary origins and mechanisms of symbiosis.</title>
        <authorList>
            <person name="Martin F."/>
            <person name="Kohler A."/>
            <person name="Murat C."/>
            <person name="Balestrini R."/>
            <person name="Coutinho P.M."/>
            <person name="Jaillon O."/>
            <person name="Montanini B."/>
            <person name="Morin E."/>
            <person name="Noel B."/>
            <person name="Percudani R."/>
            <person name="Porcel B."/>
            <person name="Rubini A."/>
            <person name="Amicucci A."/>
            <person name="Amselem J."/>
            <person name="Anthouard V."/>
            <person name="Arcioni S."/>
            <person name="Artiguenave F."/>
            <person name="Aury J.M."/>
            <person name="Ballario P."/>
            <person name="Bolchi A."/>
            <person name="Brenna A."/>
            <person name="Brun A."/>
            <person name="Buee M."/>
            <person name="Cantarel B."/>
            <person name="Chevalier G."/>
            <person name="Couloux A."/>
            <person name="Da Silva C."/>
            <person name="Denoeud F."/>
            <person name="Duplessis S."/>
            <person name="Ghignone S."/>
            <person name="Hilselberger B."/>
            <person name="Iotti M."/>
            <person name="Marcais B."/>
            <person name="Mello A."/>
            <person name="Miranda M."/>
            <person name="Pacioni G."/>
            <person name="Quesneville H."/>
            <person name="Riccioni C."/>
            <person name="Ruotolo R."/>
            <person name="Splivallo R."/>
            <person name="Stocchi V."/>
            <person name="Tisserant E."/>
            <person name="Viscomi A.R."/>
            <person name="Zambonelli A."/>
            <person name="Zampieri E."/>
            <person name="Henrissat B."/>
            <person name="Lebrun M.H."/>
            <person name="Paolocci F."/>
            <person name="Bonfante P."/>
            <person name="Ottonello S."/>
            <person name="Wincker P."/>
        </authorList>
    </citation>
    <scope>NUCLEOTIDE SEQUENCE [LARGE SCALE GENOMIC DNA]</scope>
    <source>
        <strain evidence="5 6">Mel28</strain>
    </source>
</reference>
<accession>D5G9F2</accession>
<name>D5G9F2_TUBMM</name>